<comment type="caution">
    <text evidence="1">The sequence shown here is derived from an EMBL/GenBank/DDBJ whole genome shotgun (WGS) entry which is preliminary data.</text>
</comment>
<protein>
    <submittedName>
        <fullName evidence="1">Uncharacterized protein</fullName>
    </submittedName>
</protein>
<organism evidence="1 2">
    <name type="scientific">Rhynchophorus ferrugineus</name>
    <name type="common">Red palm weevil</name>
    <name type="synonym">Curculio ferrugineus</name>
    <dbReference type="NCBI Taxonomy" id="354439"/>
    <lineage>
        <taxon>Eukaryota</taxon>
        <taxon>Metazoa</taxon>
        <taxon>Ecdysozoa</taxon>
        <taxon>Arthropoda</taxon>
        <taxon>Hexapoda</taxon>
        <taxon>Insecta</taxon>
        <taxon>Pterygota</taxon>
        <taxon>Neoptera</taxon>
        <taxon>Endopterygota</taxon>
        <taxon>Coleoptera</taxon>
        <taxon>Polyphaga</taxon>
        <taxon>Cucujiformia</taxon>
        <taxon>Curculionidae</taxon>
        <taxon>Dryophthorinae</taxon>
        <taxon>Rhynchophorus</taxon>
    </lineage>
</organism>
<name>A0A834M795_RHYFE</name>
<dbReference type="Proteomes" id="UP000625711">
    <property type="component" value="Unassembled WGS sequence"/>
</dbReference>
<evidence type="ECO:0000313" key="1">
    <source>
        <dbReference type="EMBL" id="KAF7267584.1"/>
    </source>
</evidence>
<dbReference type="EMBL" id="JAACXV010014405">
    <property type="protein sequence ID" value="KAF7267584.1"/>
    <property type="molecule type" value="Genomic_DNA"/>
</dbReference>
<dbReference type="AlphaFoldDB" id="A0A834M795"/>
<gene>
    <name evidence="1" type="ORF">GWI33_019197</name>
</gene>
<reference evidence="1" key="1">
    <citation type="submission" date="2020-08" db="EMBL/GenBank/DDBJ databases">
        <title>Genome sequencing and assembly of the red palm weevil Rhynchophorus ferrugineus.</title>
        <authorList>
            <person name="Dias G.B."/>
            <person name="Bergman C.M."/>
            <person name="Manee M."/>
        </authorList>
    </citation>
    <scope>NUCLEOTIDE SEQUENCE</scope>
    <source>
        <strain evidence="1">AA-2017</strain>
        <tissue evidence="1">Whole larva</tissue>
    </source>
</reference>
<keyword evidence="2" id="KW-1185">Reference proteome</keyword>
<evidence type="ECO:0000313" key="2">
    <source>
        <dbReference type="Proteomes" id="UP000625711"/>
    </source>
</evidence>
<proteinExistence type="predicted"/>
<sequence>MPPSVFQLSKFVSGTCNALHVYCEFIRIGEGDAADEYGHGDDNVGDEMVVVAAAAEAEEEDGFSIVMWRGPVGICTGVVSVDKLAGVGGVRCIPEATAVAMGSHRFRGVNGAGKRAKTGWERGLGRDGGFRLLNARVIC</sequence>
<accession>A0A834M795</accession>